<dbReference type="InterPro" id="IPR019850">
    <property type="entry name" value="GldD-like"/>
</dbReference>
<name>F4L5F6_HALH1</name>
<reference evidence="2 3" key="1">
    <citation type="journal article" date="2011" name="Stand. Genomic Sci.">
        <title>Complete genome sequence of Haliscomenobacter hydrossis type strain (O).</title>
        <authorList>
            <consortium name="US DOE Joint Genome Institute (JGI-PGF)"/>
            <person name="Daligault H."/>
            <person name="Lapidus A."/>
            <person name="Zeytun A."/>
            <person name="Nolan M."/>
            <person name="Lucas S."/>
            <person name="Del Rio T.G."/>
            <person name="Tice H."/>
            <person name="Cheng J.F."/>
            <person name="Tapia R."/>
            <person name="Han C."/>
            <person name="Goodwin L."/>
            <person name="Pitluck S."/>
            <person name="Liolios K."/>
            <person name="Pagani I."/>
            <person name="Ivanova N."/>
            <person name="Huntemann M."/>
            <person name="Mavromatis K."/>
            <person name="Mikhailova N."/>
            <person name="Pati A."/>
            <person name="Chen A."/>
            <person name="Palaniappan K."/>
            <person name="Land M."/>
            <person name="Hauser L."/>
            <person name="Brambilla E.M."/>
            <person name="Rohde M."/>
            <person name="Verbarg S."/>
            <person name="Goker M."/>
            <person name="Bristow J."/>
            <person name="Eisen J.A."/>
            <person name="Markowitz V."/>
            <person name="Hugenholtz P."/>
            <person name="Kyrpides N.C."/>
            <person name="Klenk H.P."/>
            <person name="Woyke T."/>
        </authorList>
    </citation>
    <scope>NUCLEOTIDE SEQUENCE [LARGE SCALE GENOMIC DNA]</scope>
    <source>
        <strain evidence="3">ATCC 27775 / DSM 1100 / LMG 10767 / O</strain>
    </source>
</reference>
<keyword evidence="1" id="KW-0732">Signal</keyword>
<dbReference type="RefSeq" id="WP_013765363.1">
    <property type="nucleotide sequence ID" value="NC_015510.1"/>
</dbReference>
<protein>
    <recommendedName>
        <fullName evidence="4">Gliding motility-associated lipoprotein GldD</fullName>
    </recommendedName>
</protein>
<dbReference type="STRING" id="760192.Halhy_2956"/>
<feature type="chain" id="PRO_5003316472" description="Gliding motility-associated lipoprotein GldD" evidence="1">
    <location>
        <begin position="20"/>
        <end position="198"/>
    </location>
</feature>
<dbReference type="KEGG" id="hhy:Halhy_2956"/>
<dbReference type="EMBL" id="CP002691">
    <property type="protein sequence ID" value="AEE50820.1"/>
    <property type="molecule type" value="Genomic_DNA"/>
</dbReference>
<gene>
    <name evidence="2" type="ordered locus">Halhy_2956</name>
</gene>
<evidence type="ECO:0000313" key="3">
    <source>
        <dbReference type="Proteomes" id="UP000008461"/>
    </source>
</evidence>
<dbReference type="Pfam" id="PF25593">
    <property type="entry name" value="GldD_lipo"/>
    <property type="match status" value="1"/>
</dbReference>
<evidence type="ECO:0008006" key="4">
    <source>
        <dbReference type="Google" id="ProtNLM"/>
    </source>
</evidence>
<evidence type="ECO:0000313" key="2">
    <source>
        <dbReference type="EMBL" id="AEE50820.1"/>
    </source>
</evidence>
<dbReference type="HOGENOM" id="CLU_118000_0_0_10"/>
<sequence>MAVIFRFLFLLFVSGLAIACEERTPIPKPRAYPRVVYPQKVFQHFDENYCSFSFEYPKYAEVQQDTGQNGLKPDNPCWFDLYYPDFDCRIYCTYSQIGAGKTLDKLKSDAFELVDWHNKKANYIEEEPINRGANLQGMIFSIEGPAATPFQFFITDNKQHFFRASLYFKTQINTDSLAPVYDFVKKDLRKMIETFKWN</sequence>
<dbReference type="Proteomes" id="UP000008461">
    <property type="component" value="Chromosome"/>
</dbReference>
<dbReference type="AlphaFoldDB" id="F4L5F6"/>
<feature type="signal peptide" evidence="1">
    <location>
        <begin position="1"/>
        <end position="19"/>
    </location>
</feature>
<organism evidence="2 3">
    <name type="scientific">Haliscomenobacter hydrossis (strain ATCC 27775 / DSM 1100 / LMG 10767 / O)</name>
    <dbReference type="NCBI Taxonomy" id="760192"/>
    <lineage>
        <taxon>Bacteria</taxon>
        <taxon>Pseudomonadati</taxon>
        <taxon>Bacteroidota</taxon>
        <taxon>Saprospiria</taxon>
        <taxon>Saprospirales</taxon>
        <taxon>Haliscomenobacteraceae</taxon>
        <taxon>Haliscomenobacter</taxon>
    </lineage>
</organism>
<accession>F4L5F6</accession>
<evidence type="ECO:0000256" key="1">
    <source>
        <dbReference type="SAM" id="SignalP"/>
    </source>
</evidence>
<dbReference type="PROSITE" id="PS51257">
    <property type="entry name" value="PROKAR_LIPOPROTEIN"/>
    <property type="match status" value="1"/>
</dbReference>
<keyword evidence="3" id="KW-1185">Reference proteome</keyword>
<proteinExistence type="predicted"/>
<dbReference type="eggNOG" id="ENOG502ZRB2">
    <property type="taxonomic scope" value="Bacteria"/>
</dbReference>
<reference key="2">
    <citation type="submission" date="2011-04" db="EMBL/GenBank/DDBJ databases">
        <title>Complete sequence of chromosome of Haliscomenobacter hydrossis DSM 1100.</title>
        <authorList>
            <consortium name="US DOE Joint Genome Institute (JGI-PGF)"/>
            <person name="Lucas S."/>
            <person name="Han J."/>
            <person name="Lapidus A."/>
            <person name="Bruce D."/>
            <person name="Goodwin L."/>
            <person name="Pitluck S."/>
            <person name="Peters L."/>
            <person name="Kyrpides N."/>
            <person name="Mavromatis K."/>
            <person name="Ivanova N."/>
            <person name="Ovchinnikova G."/>
            <person name="Pagani I."/>
            <person name="Daligault H."/>
            <person name="Detter J.C."/>
            <person name="Han C."/>
            <person name="Land M."/>
            <person name="Hauser L."/>
            <person name="Markowitz V."/>
            <person name="Cheng J.-F."/>
            <person name="Hugenholtz P."/>
            <person name="Woyke T."/>
            <person name="Wu D."/>
            <person name="Verbarg S."/>
            <person name="Frueling A."/>
            <person name="Brambilla E."/>
            <person name="Klenk H.-P."/>
            <person name="Eisen J.A."/>
        </authorList>
    </citation>
    <scope>NUCLEOTIDE SEQUENCE</scope>
    <source>
        <strain>DSM 1100</strain>
    </source>
</reference>
<dbReference type="OrthoDB" id="679501at2"/>